<gene>
    <name evidence="3" type="ORF">K8W24_02645</name>
</gene>
<dbReference type="Proteomes" id="UP000775129">
    <property type="component" value="Unassembled WGS sequence"/>
</dbReference>
<dbReference type="PANTHER" id="PTHR31528:SF15">
    <property type="entry name" value="RIBOFLAVIN-BINDING PROTEIN RIBY"/>
    <property type="match status" value="1"/>
</dbReference>
<feature type="domain" description="SsuA/THI5-like" evidence="2">
    <location>
        <begin position="53"/>
        <end position="265"/>
    </location>
</feature>
<accession>A0A921GP48</accession>
<evidence type="ECO:0000313" key="4">
    <source>
        <dbReference type="Proteomes" id="UP000775129"/>
    </source>
</evidence>
<name>A0A921GP48_9MICO</name>
<feature type="signal peptide" evidence="1">
    <location>
        <begin position="1"/>
        <end position="26"/>
    </location>
</feature>
<reference evidence="3" key="2">
    <citation type="submission" date="2021-09" db="EMBL/GenBank/DDBJ databases">
        <authorList>
            <person name="Gilroy R."/>
        </authorList>
    </citation>
    <scope>NUCLEOTIDE SEQUENCE</scope>
    <source>
        <strain evidence="3">1647</strain>
    </source>
</reference>
<evidence type="ECO:0000313" key="3">
    <source>
        <dbReference type="EMBL" id="HJF48688.1"/>
    </source>
</evidence>
<dbReference type="Gene3D" id="3.40.190.10">
    <property type="entry name" value="Periplasmic binding protein-like II"/>
    <property type="match status" value="2"/>
</dbReference>
<feature type="chain" id="PRO_5039107520" evidence="1">
    <location>
        <begin position="27"/>
        <end position="342"/>
    </location>
</feature>
<dbReference type="GO" id="GO:0009228">
    <property type="term" value="P:thiamine biosynthetic process"/>
    <property type="evidence" value="ECO:0007669"/>
    <property type="project" value="InterPro"/>
</dbReference>
<protein>
    <submittedName>
        <fullName evidence="3">ABC transporter substrate-binding protein</fullName>
    </submittedName>
</protein>
<comment type="caution">
    <text evidence="3">The sequence shown here is derived from an EMBL/GenBank/DDBJ whole genome shotgun (WGS) entry which is preliminary data.</text>
</comment>
<dbReference type="Pfam" id="PF09084">
    <property type="entry name" value="NMT1"/>
    <property type="match status" value="1"/>
</dbReference>
<dbReference type="InterPro" id="IPR027939">
    <property type="entry name" value="NMT1/THI5"/>
</dbReference>
<sequence length="342" mass="35577">MDQLTSHLTRRAALSAAVLAPLALSACGNRTLTQSDGGTTTVRFMLNWYPYGEHAPFYYGVEQGIFEEHGIDLRIEPGQGAAKTTQAVGAGEVNFGWADTPVVLGNIDNGVDVRSIGVFLQTTPSAVQFFADSGIESADDLGGLTIATSAGDAPTTTFPLFLEAAGLAAGDVTEQNIDPAGKNSALITGQVDALIGFAHDQSPIIAETSGKEMASISYADVGLNFFSNGLITSGEQIAADRGIVQAMLDATSAAFAAAREDPEGAVASMRGKDPQIAEPHVLLEQWTRTVDLLTTENSTSDVPGANTEEDWANTISILADAEMIDAGGALEDYVDTGFTPAG</sequence>
<proteinExistence type="predicted"/>
<dbReference type="SUPFAM" id="SSF53850">
    <property type="entry name" value="Periplasmic binding protein-like II"/>
    <property type="match status" value="1"/>
</dbReference>
<dbReference type="InterPro" id="IPR015168">
    <property type="entry name" value="SsuA/THI5"/>
</dbReference>
<reference evidence="3" key="1">
    <citation type="journal article" date="2021" name="PeerJ">
        <title>Extensive microbial diversity within the chicken gut microbiome revealed by metagenomics and culture.</title>
        <authorList>
            <person name="Gilroy R."/>
            <person name="Ravi A."/>
            <person name="Getino M."/>
            <person name="Pursley I."/>
            <person name="Horton D.L."/>
            <person name="Alikhan N.F."/>
            <person name="Baker D."/>
            <person name="Gharbi K."/>
            <person name="Hall N."/>
            <person name="Watson M."/>
            <person name="Adriaenssens E.M."/>
            <person name="Foster-Nyarko E."/>
            <person name="Jarju S."/>
            <person name="Secka A."/>
            <person name="Antonio M."/>
            <person name="Oren A."/>
            <person name="Chaudhuri R.R."/>
            <person name="La Ragione R."/>
            <person name="Hildebrand F."/>
            <person name="Pallen M.J."/>
        </authorList>
    </citation>
    <scope>NUCLEOTIDE SEQUENCE</scope>
    <source>
        <strain evidence="3">1647</strain>
    </source>
</reference>
<keyword evidence="1" id="KW-0732">Signal</keyword>
<dbReference type="PANTHER" id="PTHR31528">
    <property type="entry name" value="4-AMINO-5-HYDROXYMETHYL-2-METHYLPYRIMIDINE PHOSPHATE SYNTHASE THI11-RELATED"/>
    <property type="match status" value="1"/>
</dbReference>
<dbReference type="AlphaFoldDB" id="A0A921GP48"/>
<dbReference type="EMBL" id="DYWO01000081">
    <property type="protein sequence ID" value="HJF48688.1"/>
    <property type="molecule type" value="Genomic_DNA"/>
</dbReference>
<evidence type="ECO:0000259" key="2">
    <source>
        <dbReference type="Pfam" id="PF09084"/>
    </source>
</evidence>
<evidence type="ECO:0000256" key="1">
    <source>
        <dbReference type="SAM" id="SignalP"/>
    </source>
</evidence>
<organism evidence="3 4">
    <name type="scientific">Brachybacterium paraconglomeratum</name>
    <dbReference type="NCBI Taxonomy" id="173362"/>
    <lineage>
        <taxon>Bacteria</taxon>
        <taxon>Bacillati</taxon>
        <taxon>Actinomycetota</taxon>
        <taxon>Actinomycetes</taxon>
        <taxon>Micrococcales</taxon>
        <taxon>Dermabacteraceae</taxon>
        <taxon>Brachybacterium</taxon>
    </lineage>
</organism>